<protein>
    <recommendedName>
        <fullName evidence="3">Nidogen G2 beta-barrel domain-containing protein</fullName>
    </recommendedName>
</protein>
<dbReference type="InterPro" id="IPR006605">
    <property type="entry name" value="G2_nidogen/fibulin_G2F"/>
</dbReference>
<dbReference type="EMBL" id="CP076023">
    <property type="protein sequence ID" value="QWC17003.1"/>
    <property type="molecule type" value="Genomic_DNA"/>
</dbReference>
<evidence type="ECO:0000259" key="3">
    <source>
        <dbReference type="PROSITE" id="PS50993"/>
    </source>
</evidence>
<keyword evidence="2" id="KW-0472">Membrane</keyword>
<organism evidence="4 5">
    <name type="scientific">Cellulomonas dongxiuzhuiae</name>
    <dbReference type="NCBI Taxonomy" id="2819979"/>
    <lineage>
        <taxon>Bacteria</taxon>
        <taxon>Bacillati</taxon>
        <taxon>Actinomycetota</taxon>
        <taxon>Actinomycetes</taxon>
        <taxon>Micrococcales</taxon>
        <taxon>Cellulomonadaceae</taxon>
        <taxon>Cellulomonas</taxon>
    </lineage>
</organism>
<dbReference type="PROSITE" id="PS50993">
    <property type="entry name" value="NIDOGEN_G2"/>
    <property type="match status" value="1"/>
</dbReference>
<sequence length="207" mass="22298">MTTPHPADGDPTSPVDDSTSLRGDEQNPGTGAPEHGPRRNRSWWWATALTLALGFTVPSVVAARSEVLDTALARDMQERGARATATQVEVYEAPTCRFCFASDDVRAQVDGRSVDLRGVDVPFGDVPVDTWAAAPDGTRYAGPLAVRQDPQDRTLVMAQADVDDYVDGGNARTWLVVAGVSATVTAVLLGLIAWRVWVPWLRSRRAG</sequence>
<evidence type="ECO:0000256" key="2">
    <source>
        <dbReference type="SAM" id="Phobius"/>
    </source>
</evidence>
<proteinExistence type="predicted"/>
<evidence type="ECO:0000313" key="5">
    <source>
        <dbReference type="Proteomes" id="UP000679335"/>
    </source>
</evidence>
<feature type="domain" description="Nidogen G2 beta-barrel" evidence="3">
    <location>
        <begin position="136"/>
        <end position="207"/>
    </location>
</feature>
<dbReference type="RefSeq" id="WP_208198157.1">
    <property type="nucleotide sequence ID" value="NZ_CP076023.1"/>
</dbReference>
<evidence type="ECO:0000313" key="4">
    <source>
        <dbReference type="EMBL" id="QWC17003.1"/>
    </source>
</evidence>
<reference evidence="4 5" key="1">
    <citation type="submission" date="2021-05" db="EMBL/GenBank/DDBJ databases">
        <title>Novel species in genus Cellulomonas.</title>
        <authorList>
            <person name="Zhang G."/>
        </authorList>
    </citation>
    <scope>NUCLEOTIDE SEQUENCE [LARGE SCALE GENOMIC DNA]</scope>
    <source>
        <strain evidence="5">zg-ZUI157</strain>
    </source>
</reference>
<dbReference type="Proteomes" id="UP000679335">
    <property type="component" value="Chromosome"/>
</dbReference>
<gene>
    <name evidence="4" type="ORF">KKR89_05125</name>
</gene>
<keyword evidence="5" id="KW-1185">Reference proteome</keyword>
<accession>A0ABX8GLG5</accession>
<evidence type="ECO:0000256" key="1">
    <source>
        <dbReference type="SAM" id="MobiDB-lite"/>
    </source>
</evidence>
<feature type="transmembrane region" description="Helical" evidence="2">
    <location>
        <begin position="43"/>
        <end position="63"/>
    </location>
</feature>
<feature type="transmembrane region" description="Helical" evidence="2">
    <location>
        <begin position="174"/>
        <end position="197"/>
    </location>
</feature>
<keyword evidence="2" id="KW-1133">Transmembrane helix</keyword>
<keyword evidence="2" id="KW-0812">Transmembrane</keyword>
<name>A0ABX8GLG5_9CELL</name>
<feature type="region of interest" description="Disordered" evidence="1">
    <location>
        <begin position="1"/>
        <end position="39"/>
    </location>
</feature>